<accession>A0A927MXQ9</accession>
<comment type="caution">
    <text evidence="6">The sequence shown here is derived from an EMBL/GenBank/DDBJ whole genome shotgun (WGS) entry which is preliminary data.</text>
</comment>
<keyword evidence="7" id="KW-1185">Reference proteome</keyword>
<dbReference type="SUPFAM" id="SSF50129">
    <property type="entry name" value="GroES-like"/>
    <property type="match status" value="1"/>
</dbReference>
<keyword evidence="2 6" id="KW-0560">Oxidoreductase</keyword>
<dbReference type="EMBL" id="JADBEM010000001">
    <property type="protein sequence ID" value="MBE1608529.1"/>
    <property type="molecule type" value="Genomic_DNA"/>
</dbReference>
<reference evidence="6" key="1">
    <citation type="submission" date="2020-10" db="EMBL/GenBank/DDBJ databases">
        <title>Sequencing the genomes of 1000 actinobacteria strains.</title>
        <authorList>
            <person name="Klenk H.-P."/>
        </authorList>
    </citation>
    <scope>NUCLEOTIDE SEQUENCE</scope>
    <source>
        <strain evidence="6">DSM 45354</strain>
    </source>
</reference>
<proteinExistence type="predicted"/>
<dbReference type="InterPro" id="IPR050129">
    <property type="entry name" value="Zn_alcohol_dh"/>
</dbReference>
<dbReference type="InterPro" id="IPR013149">
    <property type="entry name" value="ADH-like_C"/>
</dbReference>
<dbReference type="InterPro" id="IPR011032">
    <property type="entry name" value="GroES-like_sf"/>
</dbReference>
<sequence>MVEALGEPLDDSEQQITIGSRVVVDWRCVCGRCYECRRGVFGYCENLRRGTLGGFADYGTAPVSQLRVVPGSVPLEDASFCEPLACVLNAHSFTEIPVGADVVVVGLGPIGLLHLQLARGRGARVIGVDPLPSRRELALALGAHDVIDTAQESPVAEVQALTEGRGADAVLIAVGAVDAIRQGLEMAAINGWVNIFAGTHPPADVPVDPNLVHYRQLRVTGSHDYNPHHFSTALKLLQHKIVRVAPLVSHRFELAALSEAFETTANRRGMKSIVSPDGKVEEDQACSRAELG</sequence>
<organism evidence="6 7">
    <name type="scientific">Actinopolymorpha pittospori</name>
    <dbReference type="NCBI Taxonomy" id="648752"/>
    <lineage>
        <taxon>Bacteria</taxon>
        <taxon>Bacillati</taxon>
        <taxon>Actinomycetota</taxon>
        <taxon>Actinomycetes</taxon>
        <taxon>Propionibacteriales</taxon>
        <taxon>Actinopolymorphaceae</taxon>
        <taxon>Actinopolymorpha</taxon>
    </lineage>
</organism>
<dbReference type="PANTHER" id="PTHR43401">
    <property type="entry name" value="L-THREONINE 3-DEHYDROGENASE"/>
    <property type="match status" value="1"/>
</dbReference>
<dbReference type="Gene3D" id="3.40.50.720">
    <property type="entry name" value="NAD(P)-binding Rossmann-like Domain"/>
    <property type="match status" value="1"/>
</dbReference>
<dbReference type="PANTHER" id="PTHR43401:SF2">
    <property type="entry name" value="L-THREONINE 3-DEHYDROGENASE"/>
    <property type="match status" value="1"/>
</dbReference>
<evidence type="ECO:0000259" key="4">
    <source>
        <dbReference type="Pfam" id="PF00107"/>
    </source>
</evidence>
<dbReference type="GO" id="GO:0003939">
    <property type="term" value="F:L-iditol 2-dehydrogenase (NAD+) activity"/>
    <property type="evidence" value="ECO:0007669"/>
    <property type="project" value="UniProtKB-EC"/>
</dbReference>
<dbReference type="EC" id="1.1.1.14" evidence="6"/>
<dbReference type="SUPFAM" id="SSF51735">
    <property type="entry name" value="NAD(P)-binding Rossmann-fold domains"/>
    <property type="match status" value="1"/>
</dbReference>
<evidence type="ECO:0000313" key="6">
    <source>
        <dbReference type="EMBL" id="MBE1608529.1"/>
    </source>
</evidence>
<name>A0A927MXQ9_9ACTN</name>
<feature type="domain" description="Alcohol dehydrogenase-like N-terminal" evidence="5">
    <location>
        <begin position="11"/>
        <end position="68"/>
    </location>
</feature>
<dbReference type="InterPro" id="IPR036291">
    <property type="entry name" value="NAD(P)-bd_dom_sf"/>
</dbReference>
<gene>
    <name evidence="6" type="ORF">HEB94_005377</name>
</gene>
<dbReference type="Gene3D" id="3.90.180.10">
    <property type="entry name" value="Medium-chain alcohol dehydrogenases, catalytic domain"/>
    <property type="match status" value="1"/>
</dbReference>
<evidence type="ECO:0000256" key="1">
    <source>
        <dbReference type="ARBA" id="ARBA00001947"/>
    </source>
</evidence>
<comment type="cofactor">
    <cofactor evidence="1">
        <name>Zn(2+)</name>
        <dbReference type="ChEBI" id="CHEBI:29105"/>
    </cofactor>
</comment>
<dbReference type="Pfam" id="PF00107">
    <property type="entry name" value="ADH_zinc_N"/>
    <property type="match status" value="1"/>
</dbReference>
<dbReference type="Proteomes" id="UP000638648">
    <property type="component" value="Unassembled WGS sequence"/>
</dbReference>
<protein>
    <submittedName>
        <fullName evidence="6">L-iditol 2-dehydrogenase</fullName>
        <ecNumber evidence="6">1.1.1.14</ecNumber>
    </submittedName>
</protein>
<dbReference type="Pfam" id="PF08240">
    <property type="entry name" value="ADH_N"/>
    <property type="match status" value="1"/>
</dbReference>
<evidence type="ECO:0000259" key="5">
    <source>
        <dbReference type="Pfam" id="PF08240"/>
    </source>
</evidence>
<dbReference type="AlphaFoldDB" id="A0A927MXQ9"/>
<evidence type="ECO:0000313" key="7">
    <source>
        <dbReference type="Proteomes" id="UP000638648"/>
    </source>
</evidence>
<feature type="domain" description="Alcohol dehydrogenase-like C-terminal" evidence="4">
    <location>
        <begin position="109"/>
        <end position="238"/>
    </location>
</feature>
<feature type="region of interest" description="Disordered" evidence="3">
    <location>
        <begin position="272"/>
        <end position="292"/>
    </location>
</feature>
<evidence type="ECO:0000256" key="2">
    <source>
        <dbReference type="ARBA" id="ARBA00023002"/>
    </source>
</evidence>
<dbReference type="InterPro" id="IPR013154">
    <property type="entry name" value="ADH-like_N"/>
</dbReference>
<evidence type="ECO:0000256" key="3">
    <source>
        <dbReference type="SAM" id="MobiDB-lite"/>
    </source>
</evidence>